<feature type="compositionally biased region" description="Low complexity" evidence="2">
    <location>
        <begin position="106"/>
        <end position="145"/>
    </location>
</feature>
<gene>
    <name evidence="3" type="ORF">QRD43_06365</name>
</gene>
<dbReference type="RefSeq" id="WP_285981657.1">
    <property type="nucleotide sequence ID" value="NZ_JASVDS010000002.1"/>
</dbReference>
<evidence type="ECO:0000313" key="4">
    <source>
        <dbReference type="Proteomes" id="UP001238603"/>
    </source>
</evidence>
<feature type="coiled-coil region" evidence="1">
    <location>
        <begin position="4"/>
        <end position="31"/>
    </location>
</feature>
<protein>
    <recommendedName>
        <fullName evidence="5">YqjK-like protein</fullName>
    </recommendedName>
</protein>
<evidence type="ECO:0000256" key="2">
    <source>
        <dbReference type="SAM" id="MobiDB-lite"/>
    </source>
</evidence>
<dbReference type="Proteomes" id="UP001238603">
    <property type="component" value="Unassembled WGS sequence"/>
</dbReference>
<accession>A0ABT7LFB5</accession>
<name>A0ABT7LFB5_9BURK</name>
<evidence type="ECO:0000256" key="1">
    <source>
        <dbReference type="SAM" id="Coils"/>
    </source>
</evidence>
<dbReference type="EMBL" id="JASVDS010000002">
    <property type="protein sequence ID" value="MDL5031528.1"/>
    <property type="molecule type" value="Genomic_DNA"/>
</dbReference>
<reference evidence="3 4" key="1">
    <citation type="submission" date="2023-06" db="EMBL/GenBank/DDBJ databases">
        <title>Pelomonas sp. APW6 16S ribosomal RNA gene genome sequencing and assembly.</title>
        <authorList>
            <person name="Woo H."/>
        </authorList>
    </citation>
    <scope>NUCLEOTIDE SEQUENCE [LARGE SCALE GENOMIC DNA]</scope>
    <source>
        <strain evidence="3 4">APW6</strain>
    </source>
</reference>
<evidence type="ECO:0000313" key="3">
    <source>
        <dbReference type="EMBL" id="MDL5031528.1"/>
    </source>
</evidence>
<sequence>MFESRQLALKQRQLELRLRQAELRAELAADAARLQPVLAVGDLGLGAWRRWRAWNEAPAGRWTSLGLGVLAGLAGRSVGRRWRRWLPMLKLARSAYGLWQSWPREAAPSAGSSAGSSAAARAGSTADQAPDPSAAAPSEGSPVQP</sequence>
<keyword evidence="4" id="KW-1185">Reference proteome</keyword>
<feature type="region of interest" description="Disordered" evidence="2">
    <location>
        <begin position="105"/>
        <end position="145"/>
    </location>
</feature>
<comment type="caution">
    <text evidence="3">The sequence shown here is derived from an EMBL/GenBank/DDBJ whole genome shotgun (WGS) entry which is preliminary data.</text>
</comment>
<proteinExistence type="predicted"/>
<organism evidence="3 4">
    <name type="scientific">Roseateles subflavus</name>
    <dbReference type="NCBI Taxonomy" id="3053353"/>
    <lineage>
        <taxon>Bacteria</taxon>
        <taxon>Pseudomonadati</taxon>
        <taxon>Pseudomonadota</taxon>
        <taxon>Betaproteobacteria</taxon>
        <taxon>Burkholderiales</taxon>
        <taxon>Sphaerotilaceae</taxon>
        <taxon>Roseateles</taxon>
    </lineage>
</organism>
<evidence type="ECO:0008006" key="5">
    <source>
        <dbReference type="Google" id="ProtNLM"/>
    </source>
</evidence>
<keyword evidence="1" id="KW-0175">Coiled coil</keyword>